<dbReference type="Gene3D" id="1.20.120.430">
    <property type="entry name" value="tRNA modification GTPase MnmE domain 2"/>
    <property type="match status" value="1"/>
</dbReference>
<evidence type="ECO:0000256" key="6">
    <source>
        <dbReference type="SAM" id="Coils"/>
    </source>
</evidence>
<feature type="coiled-coil region" evidence="6">
    <location>
        <begin position="470"/>
        <end position="507"/>
    </location>
</feature>
<dbReference type="InterPro" id="IPR004520">
    <property type="entry name" value="GTPase_MnmE"/>
</dbReference>
<dbReference type="Gene3D" id="3.40.50.300">
    <property type="entry name" value="P-loop containing nucleotide triphosphate hydrolases"/>
    <property type="match status" value="1"/>
</dbReference>
<evidence type="ECO:0000313" key="12">
    <source>
        <dbReference type="Proteomes" id="UP001195914"/>
    </source>
</evidence>
<dbReference type="GO" id="GO:0005737">
    <property type="term" value="C:cytoplasm"/>
    <property type="evidence" value="ECO:0007669"/>
    <property type="project" value="TreeGrafter"/>
</dbReference>
<dbReference type="AlphaFoldDB" id="A0AAD9GI14"/>
<dbReference type="InterPro" id="IPR005225">
    <property type="entry name" value="Small_GTP-bd"/>
</dbReference>
<comment type="similarity">
    <text evidence="1 5">Belongs to the TRAFAC class TrmE-Era-EngA-EngB-Septin-like GTPase superfamily. TrmE GTPase family.</text>
</comment>
<organism evidence="11 12">
    <name type="scientific">Babesia divergens</name>
    <dbReference type="NCBI Taxonomy" id="32595"/>
    <lineage>
        <taxon>Eukaryota</taxon>
        <taxon>Sar</taxon>
        <taxon>Alveolata</taxon>
        <taxon>Apicomplexa</taxon>
        <taxon>Aconoidasida</taxon>
        <taxon>Piroplasmida</taxon>
        <taxon>Babesiidae</taxon>
        <taxon>Babesia</taxon>
    </lineage>
</organism>
<dbReference type="GO" id="GO:0003924">
    <property type="term" value="F:GTPase activity"/>
    <property type="evidence" value="ECO:0007669"/>
    <property type="project" value="InterPro"/>
</dbReference>
<keyword evidence="6" id="KW-0175">Coiled coil</keyword>
<feature type="domain" description="G" evidence="8">
    <location>
        <begin position="278"/>
        <end position="384"/>
    </location>
</feature>
<dbReference type="InterPro" id="IPR027417">
    <property type="entry name" value="P-loop_NTPase"/>
</dbReference>
<reference evidence="11" key="2">
    <citation type="submission" date="2021-05" db="EMBL/GenBank/DDBJ databases">
        <authorList>
            <person name="Pain A."/>
        </authorList>
    </citation>
    <scope>NUCLEOTIDE SEQUENCE</scope>
    <source>
        <strain evidence="11">1802A</strain>
    </source>
</reference>
<dbReference type="Proteomes" id="UP001195914">
    <property type="component" value="Unassembled WGS sequence"/>
</dbReference>
<reference evidence="11" key="1">
    <citation type="journal article" date="2014" name="Nucleic Acids Res.">
        <title>The evolutionary dynamics of variant antigen genes in Babesia reveal a history of genomic innovation underlying host-parasite interaction.</title>
        <authorList>
            <person name="Jackson A.P."/>
            <person name="Otto T.D."/>
            <person name="Darby A."/>
            <person name="Ramaprasad A."/>
            <person name="Xia D."/>
            <person name="Echaide I.E."/>
            <person name="Farber M."/>
            <person name="Gahlot S."/>
            <person name="Gamble J."/>
            <person name="Gupta D."/>
            <person name="Gupta Y."/>
            <person name="Jackson L."/>
            <person name="Malandrin L."/>
            <person name="Malas T.B."/>
            <person name="Moussa E."/>
            <person name="Nair M."/>
            <person name="Reid A.J."/>
            <person name="Sanders M."/>
            <person name="Sharma J."/>
            <person name="Tracey A."/>
            <person name="Quail M.A."/>
            <person name="Weir W."/>
            <person name="Wastling J.M."/>
            <person name="Hall N."/>
            <person name="Willadsen P."/>
            <person name="Lingelbach K."/>
            <person name="Shiels B."/>
            <person name="Tait A."/>
            <person name="Berriman M."/>
            <person name="Allred D.R."/>
            <person name="Pain A."/>
        </authorList>
    </citation>
    <scope>NUCLEOTIDE SEQUENCE</scope>
    <source>
        <strain evidence="11">1802A</strain>
    </source>
</reference>
<dbReference type="GO" id="GO:0005525">
    <property type="term" value="F:GTP binding"/>
    <property type="evidence" value="ECO:0007669"/>
    <property type="project" value="UniProtKB-KW"/>
</dbReference>
<dbReference type="InterPro" id="IPR031168">
    <property type="entry name" value="G_TrmE"/>
</dbReference>
<dbReference type="Pfam" id="PF10396">
    <property type="entry name" value="TrmE_N"/>
    <property type="match status" value="1"/>
</dbReference>
<evidence type="ECO:0000313" key="11">
    <source>
        <dbReference type="EMBL" id="KAK1938613.1"/>
    </source>
</evidence>
<dbReference type="SUPFAM" id="SSF116878">
    <property type="entry name" value="TrmE connector domain"/>
    <property type="match status" value="1"/>
</dbReference>
<feature type="domain" description="MnmE helical" evidence="10">
    <location>
        <begin position="189"/>
        <end position="529"/>
    </location>
</feature>
<dbReference type="InterPro" id="IPR027266">
    <property type="entry name" value="TrmE/GcvT-like"/>
</dbReference>
<dbReference type="NCBIfam" id="TIGR00231">
    <property type="entry name" value="small_GTP"/>
    <property type="match status" value="1"/>
</dbReference>
<dbReference type="InterPro" id="IPR018948">
    <property type="entry name" value="GTP-bd_TrmE_N"/>
</dbReference>
<dbReference type="Pfam" id="PF12631">
    <property type="entry name" value="MnmE_helical"/>
    <property type="match status" value="1"/>
</dbReference>
<comment type="caution">
    <text evidence="11">The sequence shown here is derived from an EMBL/GenBank/DDBJ whole genome shotgun (WGS) entry which is preliminary data.</text>
</comment>
<dbReference type="HAMAP" id="MF_00379">
    <property type="entry name" value="GTPase_MnmE"/>
    <property type="match status" value="1"/>
</dbReference>
<dbReference type="EMBL" id="JAHBMH010000024">
    <property type="protein sequence ID" value="KAK1938613.1"/>
    <property type="molecule type" value="Genomic_DNA"/>
</dbReference>
<protein>
    <submittedName>
        <fullName evidence="11">tRNA modification GTPase TrmE</fullName>
    </submittedName>
</protein>
<accession>A0AAD9GI14</accession>
<keyword evidence="12" id="KW-1185">Reference proteome</keyword>
<dbReference type="InterPro" id="IPR027368">
    <property type="entry name" value="MnmE_dom2"/>
</dbReference>
<evidence type="ECO:0000256" key="5">
    <source>
        <dbReference type="RuleBase" id="RU003313"/>
    </source>
</evidence>
<keyword evidence="7" id="KW-0732">Signal</keyword>
<sequence length="532" mass="58678">MGAIGTISRCFIGLVLLLNRLAGAWKATHPNTVALRSNTRRYAGVLRGHGDGHTVYGLCSAIPDGGCGVAITRISGQQSRKVLEILTTKQGGNASEGTFKCTPRIATLRNIYTPAQETHIDKAITIYFQAPNSFTGEDVVEIHTHGSKAIISQLFETLRQIASRKDISLRQAERGEFTRRAFYNGKLDLTQAEALRDVIGAETKLSMQNALLKLQGGLTQIYQMWAQRLNKVLAMVEAKIDFEEQAATDIRIAKHEADVKIVQKIEDNKGEILSSAINVALIGPPNAGKSTLINTICNRDVAIVANMPGTTRDVLQTAYDLHGIKLNVIDTAGIRTLSDNTKEDSHLAVEMQGIRRALQRLNDVELAIFLYDHTNMVASQEALDIALGHLPKQSYLILCLSKADLLDQQQRKEMTEEIKNKLPAVNTSICALSNLQINTVDALLEMVHNRLTDKVPAISTEPVITDARHKSHLRNVVKEIQHTLANIESQQKDLEIIAENIREAITQIGYIVGEQTNEQVLDSIFQTFCIGK</sequence>
<dbReference type="PANTHER" id="PTHR42714:SF2">
    <property type="entry name" value="TRNA MODIFICATION GTPASE GTPBP3, MITOCHONDRIAL"/>
    <property type="match status" value="1"/>
</dbReference>
<keyword evidence="3 5" id="KW-0547">Nucleotide-binding</keyword>
<evidence type="ECO:0000259" key="9">
    <source>
        <dbReference type="Pfam" id="PF10396"/>
    </source>
</evidence>
<dbReference type="Gene3D" id="3.30.1360.120">
    <property type="entry name" value="Probable tRNA modification gtpase trme, domain 1"/>
    <property type="match status" value="1"/>
</dbReference>
<evidence type="ECO:0000256" key="2">
    <source>
        <dbReference type="ARBA" id="ARBA00022694"/>
    </source>
</evidence>
<dbReference type="CDD" id="cd04164">
    <property type="entry name" value="trmE"/>
    <property type="match status" value="1"/>
</dbReference>
<proteinExistence type="inferred from homology"/>
<feature type="domain" description="GTP-binding protein TrmE N-terminal" evidence="9">
    <location>
        <begin position="63"/>
        <end position="186"/>
    </location>
</feature>
<dbReference type="InterPro" id="IPR006073">
    <property type="entry name" value="GTP-bd"/>
</dbReference>
<dbReference type="GO" id="GO:0030488">
    <property type="term" value="P:tRNA methylation"/>
    <property type="evidence" value="ECO:0007669"/>
    <property type="project" value="TreeGrafter"/>
</dbReference>
<dbReference type="PANTHER" id="PTHR42714">
    <property type="entry name" value="TRNA MODIFICATION GTPASE GTPBP3"/>
    <property type="match status" value="1"/>
</dbReference>
<evidence type="ECO:0000256" key="7">
    <source>
        <dbReference type="SAM" id="SignalP"/>
    </source>
</evidence>
<keyword evidence="4 5" id="KW-0342">GTP-binding</keyword>
<evidence type="ECO:0000256" key="4">
    <source>
        <dbReference type="ARBA" id="ARBA00023134"/>
    </source>
</evidence>
<dbReference type="CDD" id="cd14858">
    <property type="entry name" value="TrmE_N"/>
    <property type="match status" value="1"/>
</dbReference>
<evidence type="ECO:0000259" key="10">
    <source>
        <dbReference type="Pfam" id="PF12631"/>
    </source>
</evidence>
<keyword evidence="2 5" id="KW-0819">tRNA processing</keyword>
<name>A0AAD9GI14_BABDI</name>
<evidence type="ECO:0000256" key="3">
    <source>
        <dbReference type="ARBA" id="ARBA00022741"/>
    </source>
</evidence>
<evidence type="ECO:0000259" key="8">
    <source>
        <dbReference type="Pfam" id="PF01926"/>
    </source>
</evidence>
<dbReference type="GO" id="GO:0002098">
    <property type="term" value="P:tRNA wobble uridine modification"/>
    <property type="evidence" value="ECO:0007669"/>
    <property type="project" value="TreeGrafter"/>
</dbReference>
<gene>
    <name evidence="11" type="ORF">X943_002707</name>
</gene>
<dbReference type="Pfam" id="PF01926">
    <property type="entry name" value="MMR_HSR1"/>
    <property type="match status" value="1"/>
</dbReference>
<dbReference type="NCBIfam" id="TIGR00450">
    <property type="entry name" value="mnmE_trmE_thdF"/>
    <property type="match status" value="1"/>
</dbReference>
<dbReference type="InterPro" id="IPR025867">
    <property type="entry name" value="MnmE_helical"/>
</dbReference>
<feature type="signal peptide" evidence="7">
    <location>
        <begin position="1"/>
        <end position="24"/>
    </location>
</feature>
<evidence type="ECO:0000256" key="1">
    <source>
        <dbReference type="ARBA" id="ARBA00011043"/>
    </source>
</evidence>
<feature type="chain" id="PRO_5041927567" evidence="7">
    <location>
        <begin position="25"/>
        <end position="532"/>
    </location>
</feature>
<dbReference type="SUPFAM" id="SSF52540">
    <property type="entry name" value="P-loop containing nucleoside triphosphate hydrolases"/>
    <property type="match status" value="1"/>
</dbReference>
<dbReference type="NCBIfam" id="NF003661">
    <property type="entry name" value="PRK05291.1-3"/>
    <property type="match status" value="1"/>
</dbReference>